<feature type="transmembrane region" description="Helical" evidence="1">
    <location>
        <begin position="31"/>
        <end position="54"/>
    </location>
</feature>
<name>A0A2K3KHI8_TRIPR</name>
<accession>A0A2K3KHI8</accession>
<reference evidence="2 3" key="2">
    <citation type="journal article" date="2017" name="Front. Plant Sci.">
        <title>Gene Classification and Mining of Molecular Markers Useful in Red Clover (Trifolium pratense) Breeding.</title>
        <authorList>
            <person name="Istvanek J."/>
            <person name="Dluhosova J."/>
            <person name="Dluhos P."/>
            <person name="Patkova L."/>
            <person name="Nedelnik J."/>
            <person name="Repkova J."/>
        </authorList>
    </citation>
    <scope>NUCLEOTIDE SEQUENCE [LARGE SCALE GENOMIC DNA]</scope>
    <source>
        <strain evidence="3">cv. Tatra</strain>
        <tissue evidence="2">Young leaves</tissue>
    </source>
</reference>
<evidence type="ECO:0000256" key="1">
    <source>
        <dbReference type="SAM" id="Phobius"/>
    </source>
</evidence>
<evidence type="ECO:0000313" key="2">
    <source>
        <dbReference type="EMBL" id="PNX65733.1"/>
    </source>
</evidence>
<dbReference type="AlphaFoldDB" id="A0A2K3KHI8"/>
<keyword evidence="1" id="KW-0812">Transmembrane</keyword>
<dbReference type="EMBL" id="ASHM01183979">
    <property type="protein sequence ID" value="PNX65733.1"/>
    <property type="molecule type" value="Genomic_DNA"/>
</dbReference>
<reference evidence="2 3" key="1">
    <citation type="journal article" date="2014" name="Am. J. Bot.">
        <title>Genome assembly and annotation for red clover (Trifolium pratense; Fabaceae).</title>
        <authorList>
            <person name="Istvanek J."/>
            <person name="Jaros M."/>
            <person name="Krenek A."/>
            <person name="Repkova J."/>
        </authorList>
    </citation>
    <scope>NUCLEOTIDE SEQUENCE [LARGE SCALE GENOMIC DNA]</scope>
    <source>
        <strain evidence="3">cv. Tatra</strain>
        <tissue evidence="2">Young leaves</tissue>
    </source>
</reference>
<keyword evidence="1" id="KW-1133">Transmembrane helix</keyword>
<proteinExistence type="predicted"/>
<evidence type="ECO:0000313" key="3">
    <source>
        <dbReference type="Proteomes" id="UP000236291"/>
    </source>
</evidence>
<protein>
    <submittedName>
        <fullName evidence="2">Uncharacterized protein</fullName>
    </submittedName>
</protein>
<gene>
    <name evidence="2" type="ORF">L195_g062745</name>
</gene>
<organism evidence="2 3">
    <name type="scientific">Trifolium pratense</name>
    <name type="common">Red clover</name>
    <dbReference type="NCBI Taxonomy" id="57577"/>
    <lineage>
        <taxon>Eukaryota</taxon>
        <taxon>Viridiplantae</taxon>
        <taxon>Streptophyta</taxon>
        <taxon>Embryophyta</taxon>
        <taxon>Tracheophyta</taxon>
        <taxon>Spermatophyta</taxon>
        <taxon>Magnoliopsida</taxon>
        <taxon>eudicotyledons</taxon>
        <taxon>Gunneridae</taxon>
        <taxon>Pentapetalae</taxon>
        <taxon>rosids</taxon>
        <taxon>fabids</taxon>
        <taxon>Fabales</taxon>
        <taxon>Fabaceae</taxon>
        <taxon>Papilionoideae</taxon>
        <taxon>50 kb inversion clade</taxon>
        <taxon>NPAAA clade</taxon>
        <taxon>Hologalegina</taxon>
        <taxon>IRL clade</taxon>
        <taxon>Trifolieae</taxon>
        <taxon>Trifolium</taxon>
    </lineage>
</organism>
<sequence>TQVPAEATSQGCVSSALRRCHRNQLSSVVVVVGWLPCTIVDAIVLLIATLGTWAQGSMKYEKKLVKNHV</sequence>
<comment type="caution">
    <text evidence="2">The sequence shown here is derived from an EMBL/GenBank/DDBJ whole genome shotgun (WGS) entry which is preliminary data.</text>
</comment>
<dbReference type="Proteomes" id="UP000236291">
    <property type="component" value="Unassembled WGS sequence"/>
</dbReference>
<feature type="non-terminal residue" evidence="2">
    <location>
        <position position="1"/>
    </location>
</feature>
<keyword evidence="1" id="KW-0472">Membrane</keyword>